<sequence>MAQKRGADDREILATETSECKPFSFGRACDSLAQCAAAHALRRFPSIQKKAVKMKTRFTRTPISLCCALLAAGALPALAQDETTLSTVVVTATGYEQQIKEAPASISVITREQLETQPFTNLEDAVRHVEGVSVVGSNPGDTDIAIRGMPGEYTLILVDGKRQNTRETMNRGTGGVQANQIPPLEAIERIEVVRGPMSSLYGSDAMGGVINIITRKVPAQWSGSVSLGTIIQQDADYGDTRQGDFWVGGPLASGLMGLQVYGNYSDRDEDGINYPNDTNWSTPGTRDKNLNAKLTITPTDNQDITLEAGRNTLTYITTPGKSVNDRNDAGKDEHERTNWAITHNGRWGFGSTMVSLYQEKGVQSNYTDGEKDMDDREIVNTTLDALATLPFSNNVLKLGMQYADHKLDGLSQESPVPGKPASADRLKNRNWALFVEDEFFVTDRFSLTGGVRLDDDDRYGSHWTPRLYGVYKLTEAWTLRGGVATGFKAPTLRQTAESYCMRTGRAGSGMRPGVLCGNPDLKPEESVTEEIGIRYDDPRGTSFSVTAFNNDFKNKVVSYDTGERFNASNSIYIYDNIDKVNIRGVELAGAWPVNPQWTLSGNYTFTKSRREGGGEPAYDGGSLDGRPLDKTPEHMANARVDWMPFEKLSTYARVTYTGTQYWAAFRNGANNVRERESSTTFDLGGSYVINKMFTVNVAVLNLTDEIVPVDDRPRAELDGNWMVDEGRRYWLNVKASF</sequence>
<dbReference type="InterPro" id="IPR039426">
    <property type="entry name" value="TonB-dep_rcpt-like"/>
</dbReference>
<keyword evidence="5 12" id="KW-0812">Transmembrane</keyword>
<dbReference type="PANTHER" id="PTHR30069">
    <property type="entry name" value="TONB-DEPENDENT OUTER MEMBRANE RECEPTOR"/>
    <property type="match status" value="1"/>
</dbReference>
<evidence type="ECO:0000256" key="3">
    <source>
        <dbReference type="ARBA" id="ARBA00022448"/>
    </source>
</evidence>
<dbReference type="PANTHER" id="PTHR30069:SF53">
    <property type="entry name" value="COLICIN I RECEPTOR-RELATED"/>
    <property type="match status" value="1"/>
</dbReference>
<comment type="subcellular location">
    <subcellularLocation>
        <location evidence="1 12">Cell outer membrane</location>
        <topology evidence="1 12">Multi-pass membrane protein</topology>
    </subcellularLocation>
</comment>
<dbReference type="InterPro" id="IPR037066">
    <property type="entry name" value="Plug_dom_sf"/>
</dbReference>
<evidence type="ECO:0000256" key="2">
    <source>
        <dbReference type="ARBA" id="ARBA00009810"/>
    </source>
</evidence>
<feature type="domain" description="TonB-dependent receptor-like beta-barrel" evidence="15">
    <location>
        <begin position="276"/>
        <end position="702"/>
    </location>
</feature>
<evidence type="ECO:0000256" key="9">
    <source>
        <dbReference type="ARBA" id="ARBA00023136"/>
    </source>
</evidence>
<dbReference type="EMBL" id="SUMF01000035">
    <property type="protein sequence ID" value="TJZ65820.1"/>
    <property type="molecule type" value="Genomic_DNA"/>
</dbReference>
<dbReference type="Pfam" id="PF07715">
    <property type="entry name" value="Plug"/>
    <property type="match status" value="1"/>
</dbReference>
<evidence type="ECO:0000256" key="11">
    <source>
        <dbReference type="ARBA" id="ARBA00023237"/>
    </source>
</evidence>
<evidence type="ECO:0000256" key="13">
    <source>
        <dbReference type="RuleBase" id="RU003357"/>
    </source>
</evidence>
<keyword evidence="18" id="KW-1185">Reference proteome</keyword>
<dbReference type="Gene3D" id="2.40.170.20">
    <property type="entry name" value="TonB-dependent receptor, beta-barrel domain"/>
    <property type="match status" value="1"/>
</dbReference>
<feature type="domain" description="TonB-dependent receptor plug" evidence="16">
    <location>
        <begin position="99"/>
        <end position="209"/>
    </location>
</feature>
<keyword evidence="6" id="KW-0732">Signal</keyword>
<dbReference type="GO" id="GO:0009279">
    <property type="term" value="C:cell outer membrane"/>
    <property type="evidence" value="ECO:0007669"/>
    <property type="project" value="UniProtKB-SubCell"/>
</dbReference>
<evidence type="ECO:0000313" key="18">
    <source>
        <dbReference type="Proteomes" id="UP000310016"/>
    </source>
</evidence>
<comment type="caution">
    <text evidence="17">The sequence shown here is derived from an EMBL/GenBank/DDBJ whole genome shotgun (WGS) entry which is preliminary data.</text>
</comment>
<evidence type="ECO:0000256" key="4">
    <source>
        <dbReference type="ARBA" id="ARBA00022452"/>
    </source>
</evidence>
<evidence type="ECO:0000256" key="8">
    <source>
        <dbReference type="ARBA" id="ARBA00023077"/>
    </source>
</evidence>
<keyword evidence="3 12" id="KW-0813">Transport</keyword>
<evidence type="ECO:0000259" key="15">
    <source>
        <dbReference type="Pfam" id="PF00593"/>
    </source>
</evidence>
<feature type="region of interest" description="Disordered" evidence="14">
    <location>
        <begin position="608"/>
        <end position="627"/>
    </location>
</feature>
<evidence type="ECO:0000256" key="12">
    <source>
        <dbReference type="PROSITE-ProRule" id="PRU01360"/>
    </source>
</evidence>
<dbReference type="GO" id="GO:0044718">
    <property type="term" value="P:siderophore transmembrane transport"/>
    <property type="evidence" value="ECO:0007669"/>
    <property type="project" value="TreeGrafter"/>
</dbReference>
<dbReference type="OrthoDB" id="183532at2"/>
<dbReference type="InterPro" id="IPR036942">
    <property type="entry name" value="Beta-barrel_TonB_sf"/>
</dbReference>
<gene>
    <name evidence="17" type="ORF">FAZ21_17905</name>
</gene>
<dbReference type="AlphaFoldDB" id="A0A4U0PDZ0"/>
<organism evidence="17 18">
    <name type="scientific">Chitiniphilus eburneus</name>
    <dbReference type="NCBI Taxonomy" id="2571148"/>
    <lineage>
        <taxon>Bacteria</taxon>
        <taxon>Pseudomonadati</taxon>
        <taxon>Pseudomonadota</taxon>
        <taxon>Betaproteobacteria</taxon>
        <taxon>Neisseriales</taxon>
        <taxon>Chitinibacteraceae</taxon>
        <taxon>Chitiniphilus</taxon>
    </lineage>
</organism>
<evidence type="ECO:0000256" key="10">
    <source>
        <dbReference type="ARBA" id="ARBA00023170"/>
    </source>
</evidence>
<evidence type="ECO:0000256" key="7">
    <source>
        <dbReference type="ARBA" id="ARBA00023065"/>
    </source>
</evidence>
<evidence type="ECO:0000256" key="5">
    <source>
        <dbReference type="ARBA" id="ARBA00022692"/>
    </source>
</evidence>
<dbReference type="GO" id="GO:0015344">
    <property type="term" value="F:siderophore uptake transmembrane transporter activity"/>
    <property type="evidence" value="ECO:0007669"/>
    <property type="project" value="TreeGrafter"/>
</dbReference>
<keyword evidence="7" id="KW-0406">Ion transport</keyword>
<evidence type="ECO:0000256" key="6">
    <source>
        <dbReference type="ARBA" id="ARBA00022729"/>
    </source>
</evidence>
<comment type="similarity">
    <text evidence="2 12 13">Belongs to the TonB-dependent receptor family.</text>
</comment>
<dbReference type="InterPro" id="IPR000531">
    <property type="entry name" value="Beta-barrel_TonB"/>
</dbReference>
<dbReference type="CDD" id="cd01347">
    <property type="entry name" value="ligand_gated_channel"/>
    <property type="match status" value="1"/>
</dbReference>
<dbReference type="SUPFAM" id="SSF56935">
    <property type="entry name" value="Porins"/>
    <property type="match status" value="1"/>
</dbReference>
<keyword evidence="8 13" id="KW-0798">TonB box</keyword>
<evidence type="ECO:0000259" key="16">
    <source>
        <dbReference type="Pfam" id="PF07715"/>
    </source>
</evidence>
<proteinExistence type="inferred from homology"/>
<evidence type="ECO:0000256" key="14">
    <source>
        <dbReference type="SAM" id="MobiDB-lite"/>
    </source>
</evidence>
<dbReference type="PROSITE" id="PS52016">
    <property type="entry name" value="TONB_DEPENDENT_REC_3"/>
    <property type="match status" value="1"/>
</dbReference>
<dbReference type="Gene3D" id="2.170.130.10">
    <property type="entry name" value="TonB-dependent receptor, plug domain"/>
    <property type="match status" value="1"/>
</dbReference>
<protein>
    <submittedName>
        <fullName evidence="17">TonB-dependent receptor</fullName>
    </submittedName>
</protein>
<keyword evidence="4 12" id="KW-1134">Transmembrane beta strand</keyword>
<evidence type="ECO:0000313" key="17">
    <source>
        <dbReference type="EMBL" id="TJZ65820.1"/>
    </source>
</evidence>
<dbReference type="Pfam" id="PF00593">
    <property type="entry name" value="TonB_dep_Rec_b-barrel"/>
    <property type="match status" value="1"/>
</dbReference>
<dbReference type="Proteomes" id="UP000310016">
    <property type="component" value="Unassembled WGS sequence"/>
</dbReference>
<reference evidence="17 18" key="1">
    <citation type="submission" date="2019-04" db="EMBL/GenBank/DDBJ databases">
        <title>Chitiniphilus eburnea sp. nov., a novel chitinolytic bacterium isolated from aquaculture sludge.</title>
        <authorList>
            <person name="Sheng M."/>
        </authorList>
    </citation>
    <scope>NUCLEOTIDE SEQUENCE [LARGE SCALE GENOMIC DNA]</scope>
    <source>
        <strain evidence="17 18">HX-2-15</strain>
    </source>
</reference>
<accession>A0A4U0PDZ0</accession>
<keyword evidence="9 12" id="KW-0472">Membrane</keyword>
<dbReference type="InterPro" id="IPR012910">
    <property type="entry name" value="Plug_dom"/>
</dbReference>
<keyword evidence="10 17" id="KW-0675">Receptor</keyword>
<keyword evidence="11 12" id="KW-0998">Cell outer membrane</keyword>
<evidence type="ECO:0000256" key="1">
    <source>
        <dbReference type="ARBA" id="ARBA00004571"/>
    </source>
</evidence>
<name>A0A4U0PDZ0_9NEIS</name>